<keyword evidence="2" id="KW-0812">Transmembrane</keyword>
<dbReference type="Proteomes" id="UP000887565">
    <property type="component" value="Unplaced"/>
</dbReference>
<proteinExistence type="predicted"/>
<sequence>MQVSTSHFRCHCNEPTCVRTSYLCKSQMGCYVLKTPSTSSDWSNFKSTSTNEKRRPNRRQSSTMATATAIIFKYGCIEYLADDLTYKCWSDDVLDLLKNPNKIRIMPENRSDFIKSSDRRRNKVKKSSSTDQKLTCCFDDLCNNEFEQNMEIEEQRILNRMNVKNEDFMDATSTPNQDSNLPPIDPLTGFYNPTVILILLFICFVCLFLMARFVYYDFYSTSRRGKDQSSSLIIREANPLSTNNQILISRNHETAADQYYYDEQNINWQSSKLDEKLKTFTLLMSKNDWLDAAAKNSGGKR</sequence>
<protein>
    <submittedName>
        <fullName evidence="4">Uncharacterized protein</fullName>
    </submittedName>
</protein>
<reference evidence="4" key="1">
    <citation type="submission" date="2022-11" db="UniProtKB">
        <authorList>
            <consortium name="WormBaseParasite"/>
        </authorList>
    </citation>
    <scope>IDENTIFICATION</scope>
</reference>
<evidence type="ECO:0000313" key="4">
    <source>
        <dbReference type="WBParaSite" id="nRc.2.0.1.t41841-RA"/>
    </source>
</evidence>
<feature type="region of interest" description="Disordered" evidence="1">
    <location>
        <begin position="38"/>
        <end position="62"/>
    </location>
</feature>
<keyword evidence="3" id="KW-1185">Reference proteome</keyword>
<keyword evidence="2" id="KW-1133">Transmembrane helix</keyword>
<dbReference type="AlphaFoldDB" id="A0A915KTN8"/>
<organism evidence="3 4">
    <name type="scientific">Romanomermis culicivorax</name>
    <name type="common">Nematode worm</name>
    <dbReference type="NCBI Taxonomy" id="13658"/>
    <lineage>
        <taxon>Eukaryota</taxon>
        <taxon>Metazoa</taxon>
        <taxon>Ecdysozoa</taxon>
        <taxon>Nematoda</taxon>
        <taxon>Enoplea</taxon>
        <taxon>Dorylaimia</taxon>
        <taxon>Mermithida</taxon>
        <taxon>Mermithoidea</taxon>
        <taxon>Mermithidae</taxon>
        <taxon>Romanomermis</taxon>
    </lineage>
</organism>
<evidence type="ECO:0000313" key="3">
    <source>
        <dbReference type="Proteomes" id="UP000887565"/>
    </source>
</evidence>
<evidence type="ECO:0000256" key="1">
    <source>
        <dbReference type="SAM" id="MobiDB-lite"/>
    </source>
</evidence>
<evidence type="ECO:0000256" key="2">
    <source>
        <dbReference type="SAM" id="Phobius"/>
    </source>
</evidence>
<name>A0A915KTN8_ROMCU</name>
<dbReference type="WBParaSite" id="nRc.2.0.1.t41841-RA">
    <property type="protein sequence ID" value="nRc.2.0.1.t41841-RA"/>
    <property type="gene ID" value="nRc.2.0.1.g41841"/>
</dbReference>
<feature type="compositionally biased region" description="Polar residues" evidence="1">
    <location>
        <begin position="38"/>
        <end position="50"/>
    </location>
</feature>
<accession>A0A915KTN8</accession>
<keyword evidence="2" id="KW-0472">Membrane</keyword>
<feature type="transmembrane region" description="Helical" evidence="2">
    <location>
        <begin position="190"/>
        <end position="215"/>
    </location>
</feature>